<feature type="compositionally biased region" description="Low complexity" evidence="4">
    <location>
        <begin position="79"/>
        <end position="99"/>
    </location>
</feature>
<dbReference type="PRINTS" id="PR00454">
    <property type="entry name" value="ETSDOMAIN"/>
</dbReference>
<dbReference type="AlphaFoldDB" id="A0A4Z2D3F0"/>
<evidence type="ECO:0000256" key="4">
    <source>
        <dbReference type="SAM" id="MobiDB-lite"/>
    </source>
</evidence>
<comment type="subcellular location">
    <subcellularLocation>
        <location evidence="3">Nucleus</location>
    </subcellularLocation>
</comment>
<comment type="similarity">
    <text evidence="1 3">Belongs to the ETS family.</text>
</comment>
<evidence type="ECO:0000259" key="5">
    <source>
        <dbReference type="PROSITE" id="PS50061"/>
    </source>
</evidence>
<dbReference type="GO" id="GO:0030154">
    <property type="term" value="P:cell differentiation"/>
    <property type="evidence" value="ECO:0007669"/>
    <property type="project" value="TreeGrafter"/>
</dbReference>
<gene>
    <name evidence="6" type="ORF">EWB00_005198</name>
</gene>
<dbReference type="PANTHER" id="PTHR11849:SF191">
    <property type="entry name" value="ECDYSONE-INDUCED PROTEIN 74EF ISOFORM B"/>
    <property type="match status" value="1"/>
</dbReference>
<feature type="region of interest" description="Disordered" evidence="4">
    <location>
        <begin position="78"/>
        <end position="100"/>
    </location>
</feature>
<keyword evidence="3" id="KW-0539">Nucleus</keyword>
<accession>A0A4Z2D3F0</accession>
<evidence type="ECO:0000256" key="1">
    <source>
        <dbReference type="ARBA" id="ARBA00005562"/>
    </source>
</evidence>
<evidence type="ECO:0000313" key="7">
    <source>
        <dbReference type="Proteomes" id="UP000311919"/>
    </source>
</evidence>
<feature type="region of interest" description="Disordered" evidence="4">
    <location>
        <begin position="156"/>
        <end position="208"/>
    </location>
</feature>
<feature type="compositionally biased region" description="Polar residues" evidence="4">
    <location>
        <begin position="156"/>
        <end position="167"/>
    </location>
</feature>
<dbReference type="InterPro" id="IPR036388">
    <property type="entry name" value="WH-like_DNA-bd_sf"/>
</dbReference>
<dbReference type="PANTHER" id="PTHR11849">
    <property type="entry name" value="ETS"/>
    <property type="match status" value="1"/>
</dbReference>
<dbReference type="OrthoDB" id="5961210at2759"/>
<dbReference type="GO" id="GO:0000981">
    <property type="term" value="F:DNA-binding transcription factor activity, RNA polymerase II-specific"/>
    <property type="evidence" value="ECO:0007669"/>
    <property type="project" value="TreeGrafter"/>
</dbReference>
<dbReference type="STRING" id="6182.A0A4Z2D3F0"/>
<protein>
    <submittedName>
        <fullName evidence="6">DNA-binding protein</fullName>
    </submittedName>
</protein>
<dbReference type="InterPro" id="IPR000418">
    <property type="entry name" value="Ets_dom"/>
</dbReference>
<dbReference type="Pfam" id="PF00178">
    <property type="entry name" value="Ets"/>
    <property type="match status" value="1"/>
</dbReference>
<feature type="domain" description="ETS" evidence="5">
    <location>
        <begin position="338"/>
        <end position="407"/>
    </location>
</feature>
<dbReference type="EMBL" id="SKCS01000343">
    <property type="protein sequence ID" value="TNN10680.1"/>
    <property type="molecule type" value="Genomic_DNA"/>
</dbReference>
<dbReference type="Gene3D" id="1.10.10.10">
    <property type="entry name" value="Winged helix-like DNA-binding domain superfamily/Winged helix DNA-binding domain"/>
    <property type="match status" value="1"/>
</dbReference>
<dbReference type="InterPro" id="IPR046328">
    <property type="entry name" value="ETS_fam"/>
</dbReference>
<evidence type="ECO:0000256" key="3">
    <source>
        <dbReference type="RuleBase" id="RU004019"/>
    </source>
</evidence>
<dbReference type="InterPro" id="IPR036390">
    <property type="entry name" value="WH_DNA-bd_sf"/>
</dbReference>
<keyword evidence="7" id="KW-1185">Reference proteome</keyword>
<dbReference type="GO" id="GO:0005634">
    <property type="term" value="C:nucleus"/>
    <property type="evidence" value="ECO:0007669"/>
    <property type="project" value="UniProtKB-SubCell"/>
</dbReference>
<dbReference type="Proteomes" id="UP000311919">
    <property type="component" value="Unassembled WGS sequence"/>
</dbReference>
<evidence type="ECO:0000256" key="2">
    <source>
        <dbReference type="ARBA" id="ARBA00023125"/>
    </source>
</evidence>
<reference evidence="6 7" key="1">
    <citation type="submission" date="2019-03" db="EMBL/GenBank/DDBJ databases">
        <title>An improved genome assembly of the fluke Schistosoma japonicum.</title>
        <authorList>
            <person name="Hu W."/>
            <person name="Luo F."/>
            <person name="Yin M."/>
            <person name="Mo X."/>
            <person name="Sun C."/>
            <person name="Wu Q."/>
            <person name="Zhu B."/>
            <person name="Xiang M."/>
            <person name="Wang J."/>
            <person name="Wang Y."/>
            <person name="Zhang T."/>
            <person name="Xu B."/>
            <person name="Zheng H."/>
            <person name="Feng Z."/>
        </authorList>
    </citation>
    <scope>NUCLEOTIDE SEQUENCE [LARGE SCALE GENOMIC DNA]</scope>
    <source>
        <strain evidence="6">HuSjv2</strain>
        <tissue evidence="6">Worms</tissue>
    </source>
</reference>
<dbReference type="SMART" id="SM00413">
    <property type="entry name" value="ETS"/>
    <property type="match status" value="1"/>
</dbReference>
<organism evidence="6 7">
    <name type="scientific">Schistosoma japonicum</name>
    <name type="common">Blood fluke</name>
    <dbReference type="NCBI Taxonomy" id="6182"/>
    <lineage>
        <taxon>Eukaryota</taxon>
        <taxon>Metazoa</taxon>
        <taxon>Spiralia</taxon>
        <taxon>Lophotrochozoa</taxon>
        <taxon>Platyhelminthes</taxon>
        <taxon>Trematoda</taxon>
        <taxon>Digenea</taxon>
        <taxon>Strigeidida</taxon>
        <taxon>Schistosomatoidea</taxon>
        <taxon>Schistosomatidae</taxon>
        <taxon>Schistosoma</taxon>
    </lineage>
</organism>
<dbReference type="GO" id="GO:0043565">
    <property type="term" value="F:sequence-specific DNA binding"/>
    <property type="evidence" value="ECO:0007669"/>
    <property type="project" value="InterPro"/>
</dbReference>
<sequence length="432" mass="51658">MDNLSNYHSPNDLDKQMENDDIAWMDALDVSGLGIDDTSQIFSTVNSFKFISEEMNKFEYYSVNDKLKQNSIFNEVELNNTNNNDDNNNNNNNNNNNSNKELTQYTLTLNNEEKDSEHNSDSTLTCSEAEYYNNLLKQKRLRKHRLLKRKSKLYKSTNELSSNTSSYDEYEVEIESKRKNDNDDDGDADSDDVDSDDDDEDDVDDDDRTHRTIYHSISNLNKCNKSYSSQSTIEINENESWWPNPVTRRMHKDFHSTLWLTNTSLDNDSNNKINTMDYYYESDSQQSNSSLNEMKIKRRHHHHRRRRHHKIKLRNGKFSPSIINNHSYYSVKRKSKQMELWQFILCHLETYKDSAFQWVNRSTGLFRIVNTQLAAKEWGYYRNNKLMDYEKMARAMRFYYKDSILRKSRQQLHFQFAMPYVKWAEKFYRNKQ</sequence>
<dbReference type="PROSITE" id="PS50061">
    <property type="entry name" value="ETS_DOMAIN_3"/>
    <property type="match status" value="1"/>
</dbReference>
<keyword evidence="2 3" id="KW-0238">DNA-binding</keyword>
<comment type="caution">
    <text evidence="6">The sequence shown here is derived from an EMBL/GenBank/DDBJ whole genome shotgun (WGS) entry which is preliminary data.</text>
</comment>
<evidence type="ECO:0000313" key="6">
    <source>
        <dbReference type="EMBL" id="TNN10680.1"/>
    </source>
</evidence>
<proteinExistence type="inferred from homology"/>
<feature type="compositionally biased region" description="Acidic residues" evidence="4">
    <location>
        <begin position="182"/>
        <end position="206"/>
    </location>
</feature>
<dbReference type="SUPFAM" id="SSF46785">
    <property type="entry name" value="Winged helix' DNA-binding domain"/>
    <property type="match status" value="1"/>
</dbReference>
<name>A0A4Z2D3F0_SCHJA</name>